<evidence type="ECO:0000256" key="12">
    <source>
        <dbReference type="HAMAP-Rule" id="MF_00111"/>
    </source>
</evidence>
<evidence type="ECO:0000256" key="7">
    <source>
        <dbReference type="ARBA" id="ARBA00022984"/>
    </source>
</evidence>
<dbReference type="InterPro" id="IPR013792">
    <property type="entry name" value="RNA3'P_cycl/enolpyr_Trfase_a/b"/>
</dbReference>
<dbReference type="AlphaFoldDB" id="A0A2H5XDW7"/>
<comment type="subcellular location">
    <subcellularLocation>
        <location evidence="1 12">Cytoplasm</location>
    </subcellularLocation>
</comment>
<dbReference type="InterPro" id="IPR005750">
    <property type="entry name" value="UDP_GlcNAc_COvinyl_MurA"/>
</dbReference>
<dbReference type="UniPathway" id="UPA00219"/>
<evidence type="ECO:0000256" key="8">
    <source>
        <dbReference type="ARBA" id="ARBA00023306"/>
    </source>
</evidence>
<evidence type="ECO:0000256" key="5">
    <source>
        <dbReference type="ARBA" id="ARBA00022679"/>
    </source>
</evidence>
<dbReference type="PANTHER" id="PTHR43783:SF1">
    <property type="entry name" value="UDP-N-ACETYLGLUCOSAMINE 1-CARBOXYVINYLTRANSFERASE"/>
    <property type="match status" value="1"/>
</dbReference>
<reference evidence="15" key="1">
    <citation type="submission" date="2017-09" db="EMBL/GenBank/DDBJ databases">
        <title>Metaegenomics of thermophilic ammonia-oxidizing enrichment culture.</title>
        <authorList>
            <person name="Kato S."/>
            <person name="Suzuki K."/>
        </authorList>
    </citation>
    <scope>NUCLEOTIDE SEQUENCE [LARGE SCALE GENOMIC DNA]</scope>
</reference>
<dbReference type="GO" id="GO:0008760">
    <property type="term" value="F:UDP-N-acetylglucosamine 1-carboxyvinyltransferase activity"/>
    <property type="evidence" value="ECO:0007669"/>
    <property type="project" value="UniProtKB-UniRule"/>
</dbReference>
<dbReference type="Proteomes" id="UP000236173">
    <property type="component" value="Unassembled WGS sequence"/>
</dbReference>
<dbReference type="EMBL" id="BEHT01000026">
    <property type="protein sequence ID" value="GBC99364.1"/>
    <property type="molecule type" value="Genomic_DNA"/>
</dbReference>
<dbReference type="PANTHER" id="PTHR43783">
    <property type="entry name" value="UDP-N-ACETYLGLUCOSAMINE 1-CARBOXYVINYLTRANSFERASE"/>
    <property type="match status" value="1"/>
</dbReference>
<dbReference type="InterPro" id="IPR001986">
    <property type="entry name" value="Enolpyruvate_Tfrase_dom"/>
</dbReference>
<dbReference type="GO" id="GO:0019277">
    <property type="term" value="P:UDP-N-acetylgalactosamine biosynthetic process"/>
    <property type="evidence" value="ECO:0007669"/>
    <property type="project" value="InterPro"/>
</dbReference>
<feature type="binding site" evidence="12">
    <location>
        <begin position="22"/>
        <end position="23"/>
    </location>
    <ligand>
        <name>phosphoenolpyruvate</name>
        <dbReference type="ChEBI" id="CHEBI:58702"/>
    </ligand>
</feature>
<dbReference type="Gene3D" id="3.65.10.10">
    <property type="entry name" value="Enolpyruvate transferase domain"/>
    <property type="match status" value="2"/>
</dbReference>
<dbReference type="InterPro" id="IPR050068">
    <property type="entry name" value="MurA_subfamily"/>
</dbReference>
<dbReference type="Pfam" id="PF00275">
    <property type="entry name" value="EPSP_synthase"/>
    <property type="match status" value="1"/>
</dbReference>
<comment type="caution">
    <text evidence="14">The sequence shown here is derived from an EMBL/GenBank/DDBJ whole genome shotgun (WGS) entry which is preliminary data.</text>
</comment>
<comment type="caution">
    <text evidence="12">Lacks conserved residue(s) required for the propagation of feature annotation.</text>
</comment>
<organism evidence="14 15">
    <name type="scientific">Candidatus Fervidibacter japonicus</name>
    <dbReference type="NCBI Taxonomy" id="2035412"/>
    <lineage>
        <taxon>Bacteria</taxon>
        <taxon>Candidatus Fervidibacterota</taxon>
        <taxon>Candidatus Fervidibacter</taxon>
    </lineage>
</organism>
<dbReference type="GO" id="GO:0009252">
    <property type="term" value="P:peptidoglycan biosynthetic process"/>
    <property type="evidence" value="ECO:0007669"/>
    <property type="project" value="UniProtKB-UniRule"/>
</dbReference>
<feature type="active site" description="Proton donor" evidence="12">
    <location>
        <position position="116"/>
    </location>
</feature>
<name>A0A2H5XDW7_9BACT</name>
<dbReference type="NCBIfam" id="TIGR01072">
    <property type="entry name" value="murA"/>
    <property type="match status" value="1"/>
</dbReference>
<evidence type="ECO:0000313" key="15">
    <source>
        <dbReference type="Proteomes" id="UP000236173"/>
    </source>
</evidence>
<dbReference type="EC" id="2.5.1.7" evidence="12"/>
<dbReference type="CDD" id="cd01555">
    <property type="entry name" value="UdpNAET"/>
    <property type="match status" value="1"/>
</dbReference>
<dbReference type="NCBIfam" id="NF006873">
    <property type="entry name" value="PRK09369.1"/>
    <property type="match status" value="1"/>
</dbReference>
<dbReference type="GO" id="GO:0051301">
    <property type="term" value="P:cell division"/>
    <property type="evidence" value="ECO:0007669"/>
    <property type="project" value="UniProtKB-KW"/>
</dbReference>
<dbReference type="GO" id="GO:0071555">
    <property type="term" value="P:cell wall organization"/>
    <property type="evidence" value="ECO:0007669"/>
    <property type="project" value="UniProtKB-KW"/>
</dbReference>
<keyword evidence="6 12" id="KW-0133">Cell shape</keyword>
<comment type="catalytic activity">
    <reaction evidence="11 12">
        <text>phosphoenolpyruvate + UDP-N-acetyl-alpha-D-glucosamine = UDP-N-acetyl-3-O-(1-carboxyvinyl)-alpha-D-glucosamine + phosphate</text>
        <dbReference type="Rhea" id="RHEA:18681"/>
        <dbReference type="ChEBI" id="CHEBI:43474"/>
        <dbReference type="ChEBI" id="CHEBI:57705"/>
        <dbReference type="ChEBI" id="CHEBI:58702"/>
        <dbReference type="ChEBI" id="CHEBI:68483"/>
        <dbReference type="EC" id="2.5.1.7"/>
    </reaction>
</comment>
<keyword evidence="4 12" id="KW-0132">Cell division</keyword>
<evidence type="ECO:0000256" key="4">
    <source>
        <dbReference type="ARBA" id="ARBA00022618"/>
    </source>
</evidence>
<feature type="binding site" evidence="12">
    <location>
        <position position="92"/>
    </location>
    <ligand>
        <name>UDP-N-acetyl-alpha-D-glucosamine</name>
        <dbReference type="ChEBI" id="CHEBI:57705"/>
    </ligand>
</feature>
<dbReference type="GO" id="GO:0008360">
    <property type="term" value="P:regulation of cell shape"/>
    <property type="evidence" value="ECO:0007669"/>
    <property type="project" value="UniProtKB-KW"/>
</dbReference>
<proteinExistence type="inferred from homology"/>
<gene>
    <name evidence="14" type="primary">murA2</name>
    <name evidence="12" type="synonym">murA</name>
    <name evidence="14" type="ORF">HRbin17_01886</name>
</gene>
<evidence type="ECO:0000313" key="14">
    <source>
        <dbReference type="EMBL" id="GBC99364.1"/>
    </source>
</evidence>
<evidence type="ECO:0000256" key="6">
    <source>
        <dbReference type="ARBA" id="ARBA00022960"/>
    </source>
</evidence>
<dbReference type="HAMAP" id="MF_00111">
    <property type="entry name" value="MurA"/>
    <property type="match status" value="1"/>
</dbReference>
<sequence>MATLRVVGGHTLRGVVEVSGSKNGALAVLPAPLLCRGRVRLHQVPDISDVHTMLEIVRSLDVQVHFDGDTVEMDTTGLTLRPLPNGSVAQIRASIYLAGVLLARFGEVVIGLPGGCPLNRRVDFHLEAFRKMGAEVVFDGEIIHAVCPRGRLQGAVVELDPRWRSVGTTINILLAASLAEGTTVIKNAAVEPEVVSCARYLKAMGAQITGEGTTTVTITGVSELRPTDWTVIPDRMEAGTYLIAGATTQGRVTTVGVPAEWLHPVLQKLVEAGASVDAEGHQVTVEMRGRPRPIAVMTEPFPGFPTDLQPPLGAFLSRCEGISLIVETIHPDRLLYLKELSKLGAQVIVEEATNPKRLPCLAWLTGVDRLHAAEVDAHDLRAGAALLLAALSAEGETVIQNAEKLWRGYAHFVDKFTALGARLVIDEIPTKRVTGYAVAQFGD</sequence>
<evidence type="ECO:0000259" key="13">
    <source>
        <dbReference type="Pfam" id="PF00275"/>
    </source>
</evidence>
<comment type="function">
    <text evidence="12">Cell wall formation. Adds enolpyruvyl to UDP-N-acetylglucosamine.</text>
</comment>
<evidence type="ECO:0000256" key="11">
    <source>
        <dbReference type="ARBA" id="ARBA00047527"/>
    </source>
</evidence>
<keyword evidence="5 12" id="KW-0808">Transferase</keyword>
<evidence type="ECO:0000256" key="1">
    <source>
        <dbReference type="ARBA" id="ARBA00004496"/>
    </source>
</evidence>
<comment type="pathway">
    <text evidence="2 12">Cell wall biogenesis; peptidoglycan biosynthesis.</text>
</comment>
<evidence type="ECO:0000256" key="9">
    <source>
        <dbReference type="ARBA" id="ARBA00023316"/>
    </source>
</evidence>
<feature type="modified residue" description="2-(S-cysteinyl)pyruvic acid O-phosphothioketal" evidence="12">
    <location>
        <position position="116"/>
    </location>
</feature>
<keyword evidence="7 12" id="KW-0573">Peptidoglycan synthesis</keyword>
<keyword evidence="3 12" id="KW-0963">Cytoplasm</keyword>
<evidence type="ECO:0000256" key="3">
    <source>
        <dbReference type="ARBA" id="ARBA00022490"/>
    </source>
</evidence>
<accession>A0A2H5XDW7</accession>
<dbReference type="InterPro" id="IPR036968">
    <property type="entry name" value="Enolpyruvate_Tfrase_sf"/>
</dbReference>
<keyword evidence="9 12" id="KW-0961">Cell wall biogenesis/degradation</keyword>
<keyword evidence="12" id="KW-0670">Pyruvate</keyword>
<evidence type="ECO:0000256" key="10">
    <source>
        <dbReference type="ARBA" id="ARBA00038367"/>
    </source>
</evidence>
<feature type="binding site" evidence="12">
    <location>
        <position position="307"/>
    </location>
    <ligand>
        <name>UDP-N-acetyl-alpha-D-glucosamine</name>
        <dbReference type="ChEBI" id="CHEBI:57705"/>
    </ligand>
</feature>
<feature type="domain" description="Enolpyruvate transferase" evidence="13">
    <location>
        <begin position="8"/>
        <end position="415"/>
    </location>
</feature>
<feature type="binding site" evidence="12">
    <location>
        <position position="329"/>
    </location>
    <ligand>
        <name>UDP-N-acetyl-alpha-D-glucosamine</name>
        <dbReference type="ChEBI" id="CHEBI:57705"/>
    </ligand>
</feature>
<dbReference type="GO" id="GO:0005737">
    <property type="term" value="C:cytoplasm"/>
    <property type="evidence" value="ECO:0007669"/>
    <property type="project" value="UniProtKB-SubCell"/>
</dbReference>
<protein>
    <recommendedName>
        <fullName evidence="12">UDP-N-acetylglucosamine 1-carboxyvinyltransferase</fullName>
        <ecNumber evidence="12">2.5.1.7</ecNumber>
    </recommendedName>
    <alternativeName>
        <fullName evidence="12">Enoylpyruvate transferase</fullName>
    </alternativeName>
    <alternativeName>
        <fullName evidence="12">UDP-N-acetylglucosamine enolpyruvyl transferase</fullName>
        <shortName evidence="12">EPT</shortName>
    </alternativeName>
</protein>
<keyword evidence="8 12" id="KW-0131">Cell cycle</keyword>
<comment type="similarity">
    <text evidence="10 12">Belongs to the EPSP synthase family. MurA subfamily.</text>
</comment>
<dbReference type="SUPFAM" id="SSF55205">
    <property type="entry name" value="EPT/RTPC-like"/>
    <property type="match status" value="1"/>
</dbReference>
<evidence type="ECO:0000256" key="2">
    <source>
        <dbReference type="ARBA" id="ARBA00004752"/>
    </source>
</evidence>